<evidence type="ECO:0000313" key="1">
    <source>
        <dbReference type="EMBL" id="EEE69339.1"/>
    </source>
</evidence>
<gene>
    <name evidence="1" type="ORF">OsJ_28657</name>
</gene>
<protein>
    <submittedName>
        <fullName evidence="1">Uncharacterized protein</fullName>
    </submittedName>
</protein>
<name>A0A8J8Y8V0_ORYSJ</name>
<proteinExistence type="predicted"/>
<dbReference type="AlphaFoldDB" id="A0A8J8Y8V0"/>
<sequence length="96" mass="10620">MAASAAHIQGGDRRTWSSRLARRGSGEWCEAQDMTRLASTCSAFAPCRRLDGAPTDVGRRRCPRAEGHTRGRGWRRRILQLSGNRTALRWNGGPDA</sequence>
<dbReference type="Gramene" id="Os09t0279900-00">
    <property type="protein sequence ID" value="Os09t0279900-00"/>
    <property type="gene ID" value="Os09g0279900"/>
</dbReference>
<organism evidence="1">
    <name type="scientific">Oryza sativa subsp. japonica</name>
    <name type="common">Rice</name>
    <dbReference type="NCBI Taxonomy" id="39947"/>
    <lineage>
        <taxon>Eukaryota</taxon>
        <taxon>Viridiplantae</taxon>
        <taxon>Streptophyta</taxon>
        <taxon>Embryophyta</taxon>
        <taxon>Tracheophyta</taxon>
        <taxon>Spermatophyta</taxon>
        <taxon>Magnoliopsida</taxon>
        <taxon>Liliopsida</taxon>
        <taxon>Poales</taxon>
        <taxon>Poaceae</taxon>
        <taxon>BOP clade</taxon>
        <taxon>Oryzoideae</taxon>
        <taxon>Oryzeae</taxon>
        <taxon>Oryzinae</taxon>
        <taxon>Oryza</taxon>
        <taxon>Oryza sativa</taxon>
    </lineage>
</organism>
<dbReference type="EMBL" id="CM000146">
    <property type="protein sequence ID" value="EEE69339.1"/>
    <property type="molecule type" value="Genomic_DNA"/>
</dbReference>
<accession>A0A8J8Y8V0</accession>
<dbReference type="Proteomes" id="UP000007752">
    <property type="component" value="Chromosome 9"/>
</dbReference>
<dbReference type="HOGENOM" id="CLU_2363506_0_0_1"/>
<reference evidence="1" key="2">
    <citation type="submission" date="2008-12" db="EMBL/GenBank/DDBJ databases">
        <title>Improved gene annotation of the rice (Oryza sativa) genomes.</title>
        <authorList>
            <person name="Wang J."/>
            <person name="Li R."/>
            <person name="Fan W."/>
            <person name="Huang Q."/>
            <person name="Zhang J."/>
            <person name="Zhou Y."/>
            <person name="Hu Y."/>
            <person name="Zi S."/>
            <person name="Li J."/>
            <person name="Ni P."/>
            <person name="Zheng H."/>
            <person name="Zhang Y."/>
            <person name="Zhao M."/>
            <person name="Hao Q."/>
            <person name="McDermott J."/>
            <person name="Samudrala R."/>
            <person name="Kristiansen K."/>
            <person name="Wong G.K.-S."/>
        </authorList>
    </citation>
    <scope>NUCLEOTIDE SEQUENCE</scope>
</reference>
<reference evidence="1" key="1">
    <citation type="journal article" date="2005" name="PLoS Biol.">
        <title>The genomes of Oryza sativa: a history of duplications.</title>
        <authorList>
            <person name="Yu J."/>
            <person name="Wang J."/>
            <person name="Lin W."/>
            <person name="Li S."/>
            <person name="Li H."/>
            <person name="Zhou J."/>
            <person name="Ni P."/>
            <person name="Dong W."/>
            <person name="Hu S."/>
            <person name="Zeng C."/>
            <person name="Zhang J."/>
            <person name="Zhang Y."/>
            <person name="Li R."/>
            <person name="Xu Z."/>
            <person name="Li S."/>
            <person name="Li X."/>
            <person name="Zheng H."/>
            <person name="Cong L."/>
            <person name="Lin L."/>
            <person name="Yin J."/>
            <person name="Geng J."/>
            <person name="Li G."/>
            <person name="Shi J."/>
            <person name="Liu J."/>
            <person name="Lv H."/>
            <person name="Li J."/>
            <person name="Wang J."/>
            <person name="Deng Y."/>
            <person name="Ran L."/>
            <person name="Shi X."/>
            <person name="Wang X."/>
            <person name="Wu Q."/>
            <person name="Li C."/>
            <person name="Ren X."/>
            <person name="Wang J."/>
            <person name="Wang X."/>
            <person name="Li D."/>
            <person name="Liu D."/>
            <person name="Zhang X."/>
            <person name="Ji Z."/>
            <person name="Zhao W."/>
            <person name="Sun Y."/>
            <person name="Zhang Z."/>
            <person name="Bao J."/>
            <person name="Han Y."/>
            <person name="Dong L."/>
            <person name="Ji J."/>
            <person name="Chen P."/>
            <person name="Wu S."/>
            <person name="Liu J."/>
            <person name="Xiao Y."/>
            <person name="Bu D."/>
            <person name="Tan J."/>
            <person name="Yang L."/>
            <person name="Ye C."/>
            <person name="Zhang J."/>
            <person name="Xu J."/>
            <person name="Zhou Y."/>
            <person name="Yu Y."/>
            <person name="Zhang B."/>
            <person name="Zhuang S."/>
            <person name="Wei H."/>
            <person name="Liu B."/>
            <person name="Lei M."/>
            <person name="Yu H."/>
            <person name="Li Y."/>
            <person name="Xu H."/>
            <person name="Wei S."/>
            <person name="He X."/>
            <person name="Fang L."/>
            <person name="Zhang Z."/>
            <person name="Zhang Y."/>
            <person name="Huang X."/>
            <person name="Su Z."/>
            <person name="Tong W."/>
            <person name="Li J."/>
            <person name="Tong Z."/>
            <person name="Li S."/>
            <person name="Ye J."/>
            <person name="Wang L."/>
            <person name="Fang L."/>
            <person name="Lei T."/>
            <person name="Chen C."/>
            <person name="Chen H."/>
            <person name="Xu Z."/>
            <person name="Li H."/>
            <person name="Huang H."/>
            <person name="Zhang F."/>
            <person name="Xu H."/>
            <person name="Li N."/>
            <person name="Zhao C."/>
            <person name="Li S."/>
            <person name="Dong L."/>
            <person name="Huang Y."/>
            <person name="Li L."/>
            <person name="Xi Y."/>
            <person name="Qi Q."/>
            <person name="Li W."/>
            <person name="Zhang B."/>
            <person name="Hu W."/>
            <person name="Zhang Y."/>
            <person name="Tian X."/>
            <person name="Jiao Y."/>
            <person name="Liang X."/>
            <person name="Jin J."/>
            <person name="Gao L."/>
            <person name="Zheng W."/>
            <person name="Hao B."/>
            <person name="Liu S."/>
            <person name="Wang W."/>
            <person name="Yuan L."/>
            <person name="Cao M."/>
            <person name="McDermott J."/>
            <person name="Samudrala R."/>
            <person name="Wang J."/>
            <person name="Wong G.K."/>
            <person name="Yang H."/>
        </authorList>
    </citation>
    <scope>NUCLEOTIDE SEQUENCE [LARGE SCALE GENOMIC DNA]</scope>
</reference>